<dbReference type="InterPro" id="IPR027016">
    <property type="entry name" value="UCP029811"/>
</dbReference>
<sequence>MKGIGKFFGAVAVVVGMSTPALAQWELDDSQSSINFISVKNAAVAETHGFDSLMGYIGPDGNASVTINLDSVNTLIPIRDERLRELLFETAEFPTAQITALVDPAVLEAVADGGSVSTEIPLSVSLHGVEKKLTAPVVVSGAKRSLRVVSARPVIVSAADFALDGGVEALRAVASLAIISTAVPVTVNLKFVYPE</sequence>
<protein>
    <submittedName>
        <fullName evidence="3">YceI family protein</fullName>
    </submittedName>
</protein>
<dbReference type="InterPro" id="IPR036761">
    <property type="entry name" value="TTHA0802/YceI-like_sf"/>
</dbReference>
<feature type="domain" description="Lipid/polyisoprenoid-binding YceI-like" evidence="2">
    <location>
        <begin position="24"/>
        <end position="192"/>
    </location>
</feature>
<name>A0A5P9NES8_9GAMM</name>
<dbReference type="OrthoDB" id="9793816at2"/>
<dbReference type="KEGG" id="halc:EY643_00450"/>
<dbReference type="Proteomes" id="UP000326287">
    <property type="component" value="Chromosome"/>
</dbReference>
<proteinExistence type="predicted"/>
<feature type="signal peptide" evidence="1">
    <location>
        <begin position="1"/>
        <end position="23"/>
    </location>
</feature>
<dbReference type="PIRSF" id="PIRSF029811">
    <property type="entry name" value="UCP029811"/>
    <property type="match status" value="1"/>
</dbReference>
<keyword evidence="4" id="KW-1185">Reference proteome</keyword>
<evidence type="ECO:0000256" key="1">
    <source>
        <dbReference type="SAM" id="SignalP"/>
    </source>
</evidence>
<organism evidence="3 4">
    <name type="scientific">Halioglobus maricola</name>
    <dbReference type="NCBI Taxonomy" id="2601894"/>
    <lineage>
        <taxon>Bacteria</taxon>
        <taxon>Pseudomonadati</taxon>
        <taxon>Pseudomonadota</taxon>
        <taxon>Gammaproteobacteria</taxon>
        <taxon>Cellvibrionales</taxon>
        <taxon>Halieaceae</taxon>
        <taxon>Halioglobus</taxon>
    </lineage>
</organism>
<keyword evidence="1" id="KW-0732">Signal</keyword>
<dbReference type="Gene3D" id="2.40.128.110">
    <property type="entry name" value="Lipid/polyisoprenoid-binding, YceI-like"/>
    <property type="match status" value="1"/>
</dbReference>
<dbReference type="PANTHER" id="PTHR34406">
    <property type="entry name" value="PROTEIN YCEI"/>
    <property type="match status" value="1"/>
</dbReference>
<dbReference type="InterPro" id="IPR007372">
    <property type="entry name" value="Lipid/polyisoprenoid-bd_YceI"/>
</dbReference>
<dbReference type="PANTHER" id="PTHR34406:SF1">
    <property type="entry name" value="PROTEIN YCEI"/>
    <property type="match status" value="1"/>
</dbReference>
<dbReference type="Pfam" id="PF04264">
    <property type="entry name" value="YceI"/>
    <property type="match status" value="1"/>
</dbReference>
<reference evidence="3 4" key="1">
    <citation type="submission" date="2019-02" db="EMBL/GenBank/DDBJ databases">
        <authorList>
            <person name="Li S.-H."/>
        </authorList>
    </citation>
    <scope>NUCLEOTIDE SEQUENCE [LARGE SCALE GENOMIC DNA]</scope>
    <source>
        <strain evidence="3 4">IMCC14385</strain>
    </source>
</reference>
<feature type="chain" id="PRO_5024844900" evidence="1">
    <location>
        <begin position="24"/>
        <end position="195"/>
    </location>
</feature>
<evidence type="ECO:0000313" key="3">
    <source>
        <dbReference type="EMBL" id="QFU74237.1"/>
    </source>
</evidence>
<dbReference type="EMBL" id="CP036422">
    <property type="protein sequence ID" value="QFU74237.1"/>
    <property type="molecule type" value="Genomic_DNA"/>
</dbReference>
<evidence type="ECO:0000313" key="4">
    <source>
        <dbReference type="Proteomes" id="UP000326287"/>
    </source>
</evidence>
<dbReference type="SUPFAM" id="SSF101874">
    <property type="entry name" value="YceI-like"/>
    <property type="match status" value="1"/>
</dbReference>
<accession>A0A5P9NES8</accession>
<dbReference type="RefSeq" id="WP_152660350.1">
    <property type="nucleotide sequence ID" value="NZ_CP036422.1"/>
</dbReference>
<dbReference type="SMART" id="SM00867">
    <property type="entry name" value="YceI"/>
    <property type="match status" value="1"/>
</dbReference>
<dbReference type="AlphaFoldDB" id="A0A5P9NES8"/>
<gene>
    <name evidence="3" type="ORF">EY643_00450</name>
</gene>
<evidence type="ECO:0000259" key="2">
    <source>
        <dbReference type="SMART" id="SM00867"/>
    </source>
</evidence>